<feature type="region of interest" description="Disordered" evidence="1">
    <location>
        <begin position="830"/>
        <end position="936"/>
    </location>
</feature>
<dbReference type="AlphaFoldDB" id="A0A9P9KUT0"/>
<gene>
    <name evidence="3" type="ORF">B0J15DRAFT_390248</name>
</gene>
<keyword evidence="4" id="KW-1185">Reference proteome</keyword>
<feature type="region of interest" description="Disordered" evidence="1">
    <location>
        <begin position="57"/>
        <end position="82"/>
    </location>
</feature>
<proteinExistence type="predicted"/>
<evidence type="ECO:0000313" key="4">
    <source>
        <dbReference type="Proteomes" id="UP000736672"/>
    </source>
</evidence>
<dbReference type="InterPro" id="IPR003959">
    <property type="entry name" value="ATPase_AAA_core"/>
</dbReference>
<dbReference type="Proteomes" id="UP000736672">
    <property type="component" value="Unassembled WGS sequence"/>
</dbReference>
<name>A0A9P9KUT0_FUSSL</name>
<dbReference type="SUPFAM" id="SSF52540">
    <property type="entry name" value="P-loop containing nucleoside triphosphate hydrolases"/>
    <property type="match status" value="1"/>
</dbReference>
<dbReference type="InterPro" id="IPR056599">
    <property type="entry name" value="AAA_lid_fung"/>
</dbReference>
<dbReference type="Pfam" id="PF23232">
    <property type="entry name" value="AAA_lid_13"/>
    <property type="match status" value="1"/>
</dbReference>
<sequence length="936" mass="108415">MKTEPKVRDCNWEQFKNRYSPEECTYAIEVLLTGDDLDGEMEEEQLRRLTLEKRRKFLESNQKKPARRPQADKRPDKNRLERVRINSPAILSFLSGVTGETSWAEKPHTFLRPFKTLIHYHERLEEEFGKLKARFEDNGPPNQEPSLEKPPMKDNNTTSQREPRHIQGDNVTEAGYKEIKCYMEFSRSRILPAYRKFEDKDHSQRVKVRFDDLWSLFRTGELVFKLNDSQNNSLTTEDEKSLTSAGRKRGQKLWRVYYVESDNTPWTVDNLEAEKGNFRRKSVDKIEDFDLRIYYIDYDGMSYSSVGRQWTLPRFEGDMDVTKLQFYPVRFEKDYEATISKLAESGLRFQKLLLSTAPAVQHDGWTLTHDPVGDQLRDQATKTAEYIESDVIIDFHEAYQTNPSWKPPYLTFVKSIFEPETKYDEFAIMQWSGPDRSRAITKLTEVVVSFEDVGALRYNKFIKDDSFAMDPDARPAESRQARRQLAGEDLSLLTSRMFVYSLRNRKFIHADVQNLKPIEVMSDPFSDLKIEEPHKRLIRSVVQDHFDKKSIQRQLRARDIEPLEQDFIRGKGKGLVIMLHGAPGVGKTATAEAVAATHRKPLFAITCGDLGIDPREVESTLSEIFRLANLWDCILLLDEAEIFLSRREKKDDNLQRNALVSIFLRTLEYYPGILFLTTNRVGVLDEALNSRVHVSIYFRHLDAEQTMALFDMNLKRSEMIAEQRATSTKEAPLLIKAEEIRGFALTHFAKHAGGPGGLGTWWNGRQIRNAFQIATSLAYADARDQKNDENRYLGRKHFDQVLQAMEEYTQYRQDLLHKTDDDLAADREERYVRVGGENSGRRESPRYGPMYSDYSRPRSFQHQRPSYPASPSSARPFTGREGEYARQDPDTPTPQRQEPFLAPGAYPAGLGGGDRPMSRGEFHDQGREYGRPGRQM</sequence>
<feature type="compositionally biased region" description="Basic and acidic residues" evidence="1">
    <location>
        <begin position="878"/>
        <end position="889"/>
    </location>
</feature>
<dbReference type="EMBL" id="JAGTJS010000005">
    <property type="protein sequence ID" value="KAH7268773.1"/>
    <property type="molecule type" value="Genomic_DNA"/>
</dbReference>
<dbReference type="InterPro" id="IPR054289">
    <property type="entry name" value="DUF7025"/>
</dbReference>
<evidence type="ECO:0000256" key="1">
    <source>
        <dbReference type="SAM" id="MobiDB-lite"/>
    </source>
</evidence>
<organism evidence="3 4">
    <name type="scientific">Fusarium solani</name>
    <name type="common">Filamentous fungus</name>
    <dbReference type="NCBI Taxonomy" id="169388"/>
    <lineage>
        <taxon>Eukaryota</taxon>
        <taxon>Fungi</taxon>
        <taxon>Dikarya</taxon>
        <taxon>Ascomycota</taxon>
        <taxon>Pezizomycotina</taxon>
        <taxon>Sordariomycetes</taxon>
        <taxon>Hypocreomycetidae</taxon>
        <taxon>Hypocreales</taxon>
        <taxon>Nectriaceae</taxon>
        <taxon>Fusarium</taxon>
        <taxon>Fusarium solani species complex</taxon>
    </lineage>
</organism>
<dbReference type="GO" id="GO:0005524">
    <property type="term" value="F:ATP binding"/>
    <property type="evidence" value="ECO:0007669"/>
    <property type="project" value="InterPro"/>
</dbReference>
<dbReference type="Gene3D" id="3.40.50.300">
    <property type="entry name" value="P-loop containing nucleotide triphosphate hydrolases"/>
    <property type="match status" value="1"/>
</dbReference>
<dbReference type="OrthoDB" id="10042665at2759"/>
<protein>
    <recommendedName>
        <fullName evidence="2">AAA+ ATPase domain-containing protein</fullName>
    </recommendedName>
</protein>
<comment type="caution">
    <text evidence="3">The sequence shown here is derived from an EMBL/GenBank/DDBJ whole genome shotgun (WGS) entry which is preliminary data.</text>
</comment>
<feature type="compositionally biased region" description="Low complexity" evidence="1">
    <location>
        <begin position="864"/>
        <end position="876"/>
    </location>
</feature>
<dbReference type="GO" id="GO:0016887">
    <property type="term" value="F:ATP hydrolysis activity"/>
    <property type="evidence" value="ECO:0007669"/>
    <property type="project" value="InterPro"/>
</dbReference>
<evidence type="ECO:0000313" key="3">
    <source>
        <dbReference type="EMBL" id="KAH7268773.1"/>
    </source>
</evidence>
<dbReference type="InterPro" id="IPR003593">
    <property type="entry name" value="AAA+_ATPase"/>
</dbReference>
<feature type="compositionally biased region" description="Basic and acidic residues" evidence="1">
    <location>
        <begin position="916"/>
        <end position="936"/>
    </location>
</feature>
<reference evidence="3" key="1">
    <citation type="journal article" date="2021" name="Nat. Commun.">
        <title>Genetic determinants of endophytism in the Arabidopsis root mycobiome.</title>
        <authorList>
            <person name="Mesny F."/>
            <person name="Miyauchi S."/>
            <person name="Thiergart T."/>
            <person name="Pickel B."/>
            <person name="Atanasova L."/>
            <person name="Karlsson M."/>
            <person name="Huettel B."/>
            <person name="Barry K.W."/>
            <person name="Haridas S."/>
            <person name="Chen C."/>
            <person name="Bauer D."/>
            <person name="Andreopoulos W."/>
            <person name="Pangilinan J."/>
            <person name="LaButti K."/>
            <person name="Riley R."/>
            <person name="Lipzen A."/>
            <person name="Clum A."/>
            <person name="Drula E."/>
            <person name="Henrissat B."/>
            <person name="Kohler A."/>
            <person name="Grigoriev I.V."/>
            <person name="Martin F.M."/>
            <person name="Hacquard S."/>
        </authorList>
    </citation>
    <scope>NUCLEOTIDE SEQUENCE</scope>
    <source>
        <strain evidence="3">FSSC 5 MPI-SDFR-AT-0091</strain>
    </source>
</reference>
<accession>A0A9P9KUT0</accession>
<evidence type="ECO:0000259" key="2">
    <source>
        <dbReference type="SMART" id="SM00382"/>
    </source>
</evidence>
<dbReference type="Pfam" id="PF22942">
    <property type="entry name" value="DUF7025"/>
    <property type="match status" value="1"/>
</dbReference>
<dbReference type="PANTHER" id="PTHR46411:SF3">
    <property type="entry name" value="AAA+ ATPASE DOMAIN-CONTAINING PROTEIN"/>
    <property type="match status" value="1"/>
</dbReference>
<feature type="compositionally biased region" description="Basic and acidic residues" evidence="1">
    <location>
        <begin position="69"/>
        <end position="82"/>
    </location>
</feature>
<feature type="region of interest" description="Disordered" evidence="1">
    <location>
        <begin position="134"/>
        <end position="170"/>
    </location>
</feature>
<dbReference type="Pfam" id="PF00004">
    <property type="entry name" value="AAA"/>
    <property type="match status" value="1"/>
</dbReference>
<feature type="domain" description="AAA+ ATPase" evidence="2">
    <location>
        <begin position="573"/>
        <end position="702"/>
    </location>
</feature>
<dbReference type="SMART" id="SM00382">
    <property type="entry name" value="AAA"/>
    <property type="match status" value="1"/>
</dbReference>
<dbReference type="InterPro" id="IPR027417">
    <property type="entry name" value="P-loop_NTPase"/>
</dbReference>
<dbReference type="PANTHER" id="PTHR46411">
    <property type="entry name" value="FAMILY ATPASE, PUTATIVE-RELATED"/>
    <property type="match status" value="1"/>
</dbReference>